<organism evidence="2 3">
    <name type="scientific">Emticicia soli</name>
    <dbReference type="NCBI Taxonomy" id="2027878"/>
    <lineage>
        <taxon>Bacteria</taxon>
        <taxon>Pseudomonadati</taxon>
        <taxon>Bacteroidota</taxon>
        <taxon>Cytophagia</taxon>
        <taxon>Cytophagales</taxon>
        <taxon>Leadbetterellaceae</taxon>
        <taxon>Emticicia</taxon>
    </lineage>
</organism>
<protein>
    <submittedName>
        <fullName evidence="2">Acyl carrier protein</fullName>
    </submittedName>
</protein>
<comment type="caution">
    <text evidence="2">The sequence shown here is derived from an EMBL/GenBank/DDBJ whole genome shotgun (WGS) entry which is preliminary data.</text>
</comment>
<dbReference type="Pfam" id="PF00550">
    <property type="entry name" value="PP-binding"/>
    <property type="match status" value="1"/>
</dbReference>
<dbReference type="EMBL" id="JBHULC010000038">
    <property type="protein sequence ID" value="MFD2523526.1"/>
    <property type="molecule type" value="Genomic_DNA"/>
</dbReference>
<accession>A0ABW5JBT6</accession>
<evidence type="ECO:0000313" key="3">
    <source>
        <dbReference type="Proteomes" id="UP001597510"/>
    </source>
</evidence>
<name>A0ABW5JBT6_9BACT</name>
<dbReference type="Proteomes" id="UP001597510">
    <property type="component" value="Unassembled WGS sequence"/>
</dbReference>
<reference evidence="3" key="1">
    <citation type="journal article" date="2019" name="Int. J. Syst. Evol. Microbiol.">
        <title>The Global Catalogue of Microorganisms (GCM) 10K type strain sequencing project: providing services to taxonomists for standard genome sequencing and annotation.</title>
        <authorList>
            <consortium name="The Broad Institute Genomics Platform"/>
            <consortium name="The Broad Institute Genome Sequencing Center for Infectious Disease"/>
            <person name="Wu L."/>
            <person name="Ma J."/>
        </authorList>
    </citation>
    <scope>NUCLEOTIDE SEQUENCE [LARGE SCALE GENOMIC DNA]</scope>
    <source>
        <strain evidence="3">KCTC 52344</strain>
    </source>
</reference>
<dbReference type="SUPFAM" id="SSF47336">
    <property type="entry name" value="ACP-like"/>
    <property type="match status" value="1"/>
</dbReference>
<dbReference type="InterPro" id="IPR009081">
    <property type="entry name" value="PP-bd_ACP"/>
</dbReference>
<sequence>MSNEKLVDWFQKKLAEELGKSQAEISLDTPIEDYHLDSISLVSLSQDLEDFVGFYIEPTIFSEFETINEVIGWIINKQNS</sequence>
<gene>
    <name evidence="2" type="ORF">ACFSR2_21690</name>
</gene>
<dbReference type="RefSeq" id="WP_340233455.1">
    <property type="nucleotide sequence ID" value="NZ_JBBEWC010000001.1"/>
</dbReference>
<keyword evidence="3" id="KW-1185">Reference proteome</keyword>
<evidence type="ECO:0000313" key="2">
    <source>
        <dbReference type="EMBL" id="MFD2523526.1"/>
    </source>
</evidence>
<dbReference type="Gene3D" id="1.10.1200.10">
    <property type="entry name" value="ACP-like"/>
    <property type="match status" value="1"/>
</dbReference>
<dbReference type="InterPro" id="IPR036736">
    <property type="entry name" value="ACP-like_sf"/>
</dbReference>
<dbReference type="PROSITE" id="PS50075">
    <property type="entry name" value="CARRIER"/>
    <property type="match status" value="1"/>
</dbReference>
<proteinExistence type="predicted"/>
<evidence type="ECO:0000259" key="1">
    <source>
        <dbReference type="PROSITE" id="PS50075"/>
    </source>
</evidence>
<feature type="domain" description="Carrier" evidence="1">
    <location>
        <begin position="1"/>
        <end position="78"/>
    </location>
</feature>